<dbReference type="CDD" id="cd12148">
    <property type="entry name" value="fungal_TF_MHR"/>
    <property type="match status" value="1"/>
</dbReference>
<gene>
    <name evidence="5" type="ORF">BP5796_11939</name>
</gene>
<dbReference type="EMBL" id="PDLN01000020">
    <property type="protein sequence ID" value="RDW59015.1"/>
    <property type="molecule type" value="Genomic_DNA"/>
</dbReference>
<protein>
    <recommendedName>
        <fullName evidence="4">Xylanolytic transcriptional activator regulatory domain-containing protein</fullName>
    </recommendedName>
</protein>
<dbReference type="Proteomes" id="UP000256328">
    <property type="component" value="Unassembled WGS sequence"/>
</dbReference>
<dbReference type="InterPro" id="IPR050613">
    <property type="entry name" value="Sec_Metabolite_Reg"/>
</dbReference>
<keyword evidence="2" id="KW-0539">Nucleus</keyword>
<feature type="domain" description="Xylanolytic transcriptional activator regulatory" evidence="4">
    <location>
        <begin position="313"/>
        <end position="388"/>
    </location>
</feature>
<evidence type="ECO:0000256" key="1">
    <source>
        <dbReference type="ARBA" id="ARBA00004123"/>
    </source>
</evidence>
<dbReference type="PANTHER" id="PTHR31001:SF45">
    <property type="entry name" value="ZN(II)2CYS6 TRANSCRIPTION FACTOR (EUROFUNG)"/>
    <property type="match status" value="1"/>
</dbReference>
<proteinExistence type="predicted"/>
<evidence type="ECO:0000256" key="3">
    <source>
        <dbReference type="SAM" id="MobiDB-lite"/>
    </source>
</evidence>
<dbReference type="GO" id="GO:0006351">
    <property type="term" value="P:DNA-templated transcription"/>
    <property type="evidence" value="ECO:0007669"/>
    <property type="project" value="InterPro"/>
</dbReference>
<comment type="caution">
    <text evidence="5">The sequence shown here is derived from an EMBL/GenBank/DDBJ whole genome shotgun (WGS) entry which is preliminary data.</text>
</comment>
<dbReference type="GO" id="GO:0008270">
    <property type="term" value="F:zinc ion binding"/>
    <property type="evidence" value="ECO:0007669"/>
    <property type="project" value="InterPro"/>
</dbReference>
<dbReference type="AlphaFoldDB" id="A0A3D8QAY9"/>
<accession>A0A3D8QAY9</accession>
<feature type="region of interest" description="Disordered" evidence="3">
    <location>
        <begin position="103"/>
        <end position="124"/>
    </location>
</feature>
<dbReference type="PANTHER" id="PTHR31001">
    <property type="entry name" value="UNCHARACTERIZED TRANSCRIPTIONAL REGULATORY PROTEIN"/>
    <property type="match status" value="1"/>
</dbReference>
<dbReference type="SMART" id="SM00906">
    <property type="entry name" value="Fungal_trans"/>
    <property type="match status" value="1"/>
</dbReference>
<dbReference type="OrthoDB" id="2269373at2759"/>
<dbReference type="InterPro" id="IPR007219">
    <property type="entry name" value="XnlR_reg_dom"/>
</dbReference>
<dbReference type="Pfam" id="PF04082">
    <property type="entry name" value="Fungal_trans"/>
    <property type="match status" value="1"/>
</dbReference>
<name>A0A3D8QAY9_9HELO</name>
<feature type="region of interest" description="Disordered" evidence="3">
    <location>
        <begin position="1"/>
        <end position="28"/>
    </location>
</feature>
<dbReference type="GO" id="GO:0003677">
    <property type="term" value="F:DNA binding"/>
    <property type="evidence" value="ECO:0007669"/>
    <property type="project" value="InterPro"/>
</dbReference>
<evidence type="ECO:0000313" key="5">
    <source>
        <dbReference type="EMBL" id="RDW59015.1"/>
    </source>
</evidence>
<evidence type="ECO:0000256" key="2">
    <source>
        <dbReference type="ARBA" id="ARBA00023242"/>
    </source>
</evidence>
<evidence type="ECO:0000259" key="4">
    <source>
        <dbReference type="SMART" id="SM00906"/>
    </source>
</evidence>
<dbReference type="GO" id="GO:0005634">
    <property type="term" value="C:nucleus"/>
    <property type="evidence" value="ECO:0007669"/>
    <property type="project" value="UniProtKB-SubCell"/>
</dbReference>
<comment type="subcellular location">
    <subcellularLocation>
        <location evidence="1">Nucleus</location>
    </subcellularLocation>
</comment>
<organism evidence="5 6">
    <name type="scientific">Coleophoma crateriformis</name>
    <dbReference type="NCBI Taxonomy" id="565419"/>
    <lineage>
        <taxon>Eukaryota</taxon>
        <taxon>Fungi</taxon>
        <taxon>Dikarya</taxon>
        <taxon>Ascomycota</taxon>
        <taxon>Pezizomycotina</taxon>
        <taxon>Leotiomycetes</taxon>
        <taxon>Helotiales</taxon>
        <taxon>Dermateaceae</taxon>
        <taxon>Coleophoma</taxon>
    </lineage>
</organism>
<sequence length="748" mass="83869">MSAMLAMSERRTSTSGTSSAAPLPPPQASRRKRVLACVLCQQRKCVPATLATRRRRRKFPERELLERLCQYEDLLRQNNIDFEAMPKDLSTEERPLIPRGGCSSDDGYPEAAGTGFPSPSTTAKSDIRYETKSIWRSLNQGFQDVEDDSEVSSDDVSQVLITKTWDELFENNDHLLFGIRKTAVKLSTLHPEPAHIFRLWQIYLDNVNPLLKVTHVPSLQGRLVEAVSNLANISPTMEALMFSIYCTAIPSLVAGDVQVMFGSSQEDLLSRYQFGCQQALLNCGFLRCGDRDCLTAFYLYLVSVRTNTVPRSLSSMLGIAIRIAERMGINNESDLAKCTALEAEMRRRLWWSLMLFDTRIGELADYKSTKLAPTWDCRIPLNVNDSDLRPEMKEAPESLGNPTDALFAAVQGELGDFVRNTMFYLDLTAPALKPIARHVQNGPVPEGGELIALEKMIEDKYLKSCDPENPLHFMTIWTARAFLAKYRLTEYHSMCSSSSVHQTEAQRDTAFSLALTRLECDTKLMTSSLSRGFVWLVNFHFPFPAYIQVVQDLRRRPVSEQAEQAWATMNENYEARLGLLRKDETPFIKIFAKIVLQAWEAREAAFGQLGESLVPPTFVTSIRNIMAKTAQSVENDNAEQPHDATGMGVDDFLMPMPMDFGNHTYNCEEHAGYAEMGSGGYPHILGRALLDIDLNQLGWSAMQLRPMNEPDGQAGSFEYTSGQTPLGADVIGLDSSSGLDFGQWPTYR</sequence>
<reference evidence="5 6" key="1">
    <citation type="journal article" date="2018" name="IMA Fungus">
        <title>IMA Genome-F 9: Draft genome sequence of Annulohypoxylon stygium, Aspergillus mulundensis, Berkeleyomyces basicola (syn. Thielaviopsis basicola), Ceratocystis smalleyi, two Cercospora beticola strains, Coleophoma cylindrospora, Fusarium fracticaudum, Phialophora cf. hyalina, and Morchella septimelata.</title>
        <authorList>
            <person name="Wingfield B.D."/>
            <person name="Bills G.F."/>
            <person name="Dong Y."/>
            <person name="Huang W."/>
            <person name="Nel W.J."/>
            <person name="Swalarsk-Parry B.S."/>
            <person name="Vaghefi N."/>
            <person name="Wilken P.M."/>
            <person name="An Z."/>
            <person name="de Beer Z.W."/>
            <person name="De Vos L."/>
            <person name="Chen L."/>
            <person name="Duong T.A."/>
            <person name="Gao Y."/>
            <person name="Hammerbacher A."/>
            <person name="Kikkert J.R."/>
            <person name="Li Y."/>
            <person name="Li H."/>
            <person name="Li K."/>
            <person name="Li Q."/>
            <person name="Liu X."/>
            <person name="Ma X."/>
            <person name="Naidoo K."/>
            <person name="Pethybridge S.J."/>
            <person name="Sun J."/>
            <person name="Steenkamp E.T."/>
            <person name="van der Nest M.A."/>
            <person name="van Wyk S."/>
            <person name="Wingfield M.J."/>
            <person name="Xiong C."/>
            <person name="Yue Q."/>
            <person name="Zhang X."/>
        </authorList>
    </citation>
    <scope>NUCLEOTIDE SEQUENCE [LARGE SCALE GENOMIC DNA]</scope>
    <source>
        <strain evidence="5 6">BP5796</strain>
    </source>
</reference>
<keyword evidence="6" id="KW-1185">Reference proteome</keyword>
<evidence type="ECO:0000313" key="6">
    <source>
        <dbReference type="Proteomes" id="UP000256328"/>
    </source>
</evidence>